<proteinExistence type="inferred from homology"/>
<keyword evidence="3 5" id="KW-0328">Glycosyltransferase</keyword>
<dbReference type="SUPFAM" id="SSF52418">
    <property type="entry name" value="Nucleoside phosphorylase/phosphoribosyltransferase catalytic domain"/>
    <property type="match status" value="1"/>
</dbReference>
<dbReference type="NCBIfam" id="NF004490">
    <property type="entry name" value="PRK05820.1"/>
    <property type="match status" value="1"/>
</dbReference>
<dbReference type="EMBL" id="JALLBG020000030">
    <property type="protein sequence ID" value="KAL3771172.1"/>
    <property type="molecule type" value="Genomic_DNA"/>
</dbReference>
<dbReference type="AlphaFoldDB" id="A0ABD3N9D4"/>
<dbReference type="InterPro" id="IPR036320">
    <property type="entry name" value="Glycosyl_Trfase_fam3_N_dom_sf"/>
</dbReference>
<gene>
    <name evidence="7" type="ORF">ACHAWU_004795</name>
</gene>
<accession>A0ABD3N9D4</accession>
<feature type="domain" description="Pyrimidine nucleoside phosphorylase C-terminal" evidence="6">
    <location>
        <begin position="378"/>
        <end position="452"/>
    </location>
</feature>
<organism evidence="7 8">
    <name type="scientific">Discostella pseudostelligera</name>
    <dbReference type="NCBI Taxonomy" id="259834"/>
    <lineage>
        <taxon>Eukaryota</taxon>
        <taxon>Sar</taxon>
        <taxon>Stramenopiles</taxon>
        <taxon>Ochrophyta</taxon>
        <taxon>Bacillariophyta</taxon>
        <taxon>Coscinodiscophyceae</taxon>
        <taxon>Thalassiosirophycidae</taxon>
        <taxon>Stephanodiscales</taxon>
        <taxon>Stephanodiscaceae</taxon>
        <taxon>Discostella</taxon>
    </lineage>
</organism>
<evidence type="ECO:0000256" key="3">
    <source>
        <dbReference type="ARBA" id="ARBA00022676"/>
    </source>
</evidence>
<dbReference type="Pfam" id="PF00591">
    <property type="entry name" value="Glycos_transf_3"/>
    <property type="match status" value="1"/>
</dbReference>
<reference evidence="7 8" key="1">
    <citation type="submission" date="2024-10" db="EMBL/GenBank/DDBJ databases">
        <title>Updated reference genomes for cyclostephanoid diatoms.</title>
        <authorList>
            <person name="Roberts W.R."/>
            <person name="Alverson A.J."/>
        </authorList>
    </citation>
    <scope>NUCLEOTIDE SEQUENCE [LARGE SCALE GENOMIC DNA]</scope>
    <source>
        <strain evidence="7 8">AJA232-27</strain>
    </source>
</reference>
<dbReference type="Pfam" id="PF02885">
    <property type="entry name" value="Glycos_trans_3N"/>
    <property type="match status" value="1"/>
</dbReference>
<dbReference type="Gene3D" id="1.20.970.10">
    <property type="entry name" value="Transferase, Pyrimidine Nucleoside Phosphorylase, Chain C"/>
    <property type="match status" value="1"/>
</dbReference>
<sequence length="484" mass="52384">MEGQVKDYQMSAWLMAICLNGMTDEETAALTAAIVKSGAVMDWSTTSETESIGSPPHRVDKHSTGGVGDKVSLILAPLVASFGLAVPLMAGRGLGHTGGTIDKLESIPGFRTQYTSEDLKQLLQSTEHSTDGEPLNVAIISQSQEMCPADKRMYALRDVTGTVRSLPLQTSSIMSKKIASRPNSLVLDVKFGKGSFNKDVKEALELAKGMIQTGELCGIRSTALLTRMDEPLGCSVGNWLEVRECIDIMTSGTRTTEDTSAETNNMSKDLIELTLALAGQMLVHGGKAETLRQGVIMARDHLLNGKAWQKFRQMVMAQGGDISVIDSPENYVPAKYSVSRYGLPDLALCFTLNFTILIVRLNSFYAIQSQVISPCSGNISSIDSMILGSTAVYIGAGRNNVEGSVDFAAGILLRMKTGMIVQKGDVLAEIYSERDEVMEFSVQRVLDAFSFSNEHVIVPPLMSHIVDKYGVAEFDQTILLGSEE</sequence>
<dbReference type="InterPro" id="IPR017459">
    <property type="entry name" value="Glycosyl_Trfase_fam3_N_dom"/>
</dbReference>
<comment type="caution">
    <text evidence="7">The sequence shown here is derived from an EMBL/GenBank/DDBJ whole genome shotgun (WGS) entry which is preliminary data.</text>
</comment>
<dbReference type="Pfam" id="PF07831">
    <property type="entry name" value="PYNP_C"/>
    <property type="match status" value="1"/>
</dbReference>
<protein>
    <recommendedName>
        <fullName evidence="5">Thymidine phosphorylase</fullName>
        <shortName evidence="5">TP</shortName>
        <ecNumber evidence="5">2.4.2.4</ecNumber>
    </recommendedName>
    <alternativeName>
        <fullName evidence="5">TdRPase</fullName>
    </alternativeName>
</protein>
<keyword evidence="8" id="KW-1185">Reference proteome</keyword>
<dbReference type="SUPFAM" id="SSF54680">
    <property type="entry name" value="Pyrimidine nucleoside phosphorylase C-terminal domain"/>
    <property type="match status" value="1"/>
</dbReference>
<dbReference type="PANTHER" id="PTHR10515:SF0">
    <property type="entry name" value="THYMIDINE PHOSPHORYLASE"/>
    <property type="match status" value="1"/>
</dbReference>
<dbReference type="PROSITE" id="PS00647">
    <property type="entry name" value="THYMID_PHOSPHORYLASE"/>
    <property type="match status" value="1"/>
</dbReference>
<dbReference type="EC" id="2.4.2.4" evidence="5"/>
<evidence type="ECO:0000256" key="4">
    <source>
        <dbReference type="ARBA" id="ARBA00022679"/>
    </source>
</evidence>
<dbReference type="InterPro" id="IPR000312">
    <property type="entry name" value="Glycosyl_Trfase_fam3"/>
</dbReference>
<comment type="pathway">
    <text evidence="5">Pyrimidine metabolism; dTMP biosynthesis via salvage pathway; dTMP from thymine: step 1/2.</text>
</comment>
<evidence type="ECO:0000259" key="6">
    <source>
        <dbReference type="SMART" id="SM00941"/>
    </source>
</evidence>
<evidence type="ECO:0000256" key="2">
    <source>
        <dbReference type="ARBA" id="ARBA00011738"/>
    </source>
</evidence>
<evidence type="ECO:0000313" key="7">
    <source>
        <dbReference type="EMBL" id="KAL3771172.1"/>
    </source>
</evidence>
<dbReference type="GO" id="GO:0009032">
    <property type="term" value="F:thymidine phosphorylase activity"/>
    <property type="evidence" value="ECO:0007669"/>
    <property type="project" value="UniProtKB-UniRule"/>
</dbReference>
<dbReference type="FunFam" id="3.40.1030.10:FF:000003">
    <property type="entry name" value="Pyrimidine-nucleoside phosphorylase"/>
    <property type="match status" value="1"/>
</dbReference>
<dbReference type="Gene3D" id="3.40.1030.10">
    <property type="entry name" value="Nucleoside phosphorylase/phosphoribosyltransferase catalytic domain"/>
    <property type="match status" value="1"/>
</dbReference>
<keyword evidence="4 5" id="KW-0808">Transferase</keyword>
<comment type="function">
    <text evidence="5">Catalyzes the reversible phosphorolysis of thymidine. The produced molecules are then utilized as carbon and energy sources or in the rescue of pyrimidine bases for nucleotide synthesis.</text>
</comment>
<name>A0ABD3N9D4_9STRA</name>
<evidence type="ECO:0000313" key="8">
    <source>
        <dbReference type="Proteomes" id="UP001530293"/>
    </source>
</evidence>
<dbReference type="SUPFAM" id="SSF47648">
    <property type="entry name" value="Nucleoside phosphorylase/phosphoribosyltransferase N-terminal domain"/>
    <property type="match status" value="1"/>
</dbReference>
<dbReference type="GO" id="GO:0006213">
    <property type="term" value="P:pyrimidine nucleoside metabolic process"/>
    <property type="evidence" value="ECO:0007669"/>
    <property type="project" value="UniProtKB-UniRule"/>
</dbReference>
<dbReference type="InterPro" id="IPR036566">
    <property type="entry name" value="PYNP-like_C_sf"/>
</dbReference>
<dbReference type="PANTHER" id="PTHR10515">
    <property type="entry name" value="THYMIDINE PHOSPHORYLASE"/>
    <property type="match status" value="1"/>
</dbReference>
<dbReference type="Proteomes" id="UP001530293">
    <property type="component" value="Unassembled WGS sequence"/>
</dbReference>
<evidence type="ECO:0000256" key="5">
    <source>
        <dbReference type="PIRNR" id="PIRNR000478"/>
    </source>
</evidence>
<evidence type="ECO:0000256" key="1">
    <source>
        <dbReference type="ARBA" id="ARBA00006915"/>
    </source>
</evidence>
<dbReference type="SMART" id="SM00941">
    <property type="entry name" value="PYNP_C"/>
    <property type="match status" value="1"/>
</dbReference>
<comment type="catalytic activity">
    <reaction evidence="5">
        <text>thymidine + phosphate = 2-deoxy-alpha-D-ribose 1-phosphate + thymine</text>
        <dbReference type="Rhea" id="RHEA:16037"/>
        <dbReference type="ChEBI" id="CHEBI:17748"/>
        <dbReference type="ChEBI" id="CHEBI:17821"/>
        <dbReference type="ChEBI" id="CHEBI:43474"/>
        <dbReference type="ChEBI" id="CHEBI:57259"/>
        <dbReference type="EC" id="2.4.2.4"/>
    </reaction>
</comment>
<comment type="similarity">
    <text evidence="1 5">Belongs to the thymidine/pyrimidine-nucleoside phosphorylase family.</text>
</comment>
<dbReference type="Gene3D" id="3.90.1170.30">
    <property type="entry name" value="Pyrimidine nucleoside phosphorylase-like, C-terminal domain"/>
    <property type="match status" value="1"/>
</dbReference>
<dbReference type="InterPro" id="IPR035902">
    <property type="entry name" value="Nuc_phospho_transferase"/>
</dbReference>
<dbReference type="InterPro" id="IPR017872">
    <property type="entry name" value="Pyrmidine_PPase_CS"/>
</dbReference>
<dbReference type="InterPro" id="IPR000053">
    <property type="entry name" value="Thymidine/pyrmidine_PPase"/>
</dbReference>
<dbReference type="PIRSF" id="PIRSF000478">
    <property type="entry name" value="TP_PyNP"/>
    <property type="match status" value="1"/>
</dbReference>
<dbReference type="InterPro" id="IPR013102">
    <property type="entry name" value="PYNP_C"/>
</dbReference>
<comment type="subunit">
    <text evidence="2 5">Homodimer.</text>
</comment>